<proteinExistence type="predicted"/>
<evidence type="ECO:0000313" key="2">
    <source>
        <dbReference type="Proteomes" id="UP001055879"/>
    </source>
</evidence>
<comment type="caution">
    <text evidence="1">The sequence shown here is derived from an EMBL/GenBank/DDBJ whole genome shotgun (WGS) entry which is preliminary data.</text>
</comment>
<accession>A0ACB9C1M8</accession>
<reference evidence="2" key="1">
    <citation type="journal article" date="2022" name="Mol. Ecol. Resour.">
        <title>The genomes of chicory, endive, great burdock and yacon provide insights into Asteraceae palaeo-polyploidization history and plant inulin production.</title>
        <authorList>
            <person name="Fan W."/>
            <person name="Wang S."/>
            <person name="Wang H."/>
            <person name="Wang A."/>
            <person name="Jiang F."/>
            <person name="Liu H."/>
            <person name="Zhao H."/>
            <person name="Xu D."/>
            <person name="Zhang Y."/>
        </authorList>
    </citation>
    <scope>NUCLEOTIDE SEQUENCE [LARGE SCALE GENOMIC DNA]</scope>
    <source>
        <strain evidence="2">cv. Niubang</strain>
    </source>
</reference>
<protein>
    <submittedName>
        <fullName evidence="1">Uncharacterized protein</fullName>
    </submittedName>
</protein>
<gene>
    <name evidence="1" type="ORF">L6452_16755</name>
</gene>
<reference evidence="1 2" key="2">
    <citation type="journal article" date="2022" name="Mol. Ecol. Resour.">
        <title>The genomes of chicory, endive, great burdock and yacon provide insights into Asteraceae paleo-polyploidization history and plant inulin production.</title>
        <authorList>
            <person name="Fan W."/>
            <person name="Wang S."/>
            <person name="Wang H."/>
            <person name="Wang A."/>
            <person name="Jiang F."/>
            <person name="Liu H."/>
            <person name="Zhao H."/>
            <person name="Xu D."/>
            <person name="Zhang Y."/>
        </authorList>
    </citation>
    <scope>NUCLEOTIDE SEQUENCE [LARGE SCALE GENOMIC DNA]</scope>
    <source>
        <strain evidence="2">cv. Niubang</strain>
    </source>
</reference>
<dbReference type="EMBL" id="CM042051">
    <property type="protein sequence ID" value="KAI3728125.1"/>
    <property type="molecule type" value="Genomic_DNA"/>
</dbReference>
<sequence length="75" mass="8483">MGPFCFRLKPATEMSGTALFKGCIIVSSVNTSEIPFTSPSIPFLTFTLLVEGRLLLYLLLHLLFFNVCKVKFLYF</sequence>
<keyword evidence="2" id="KW-1185">Reference proteome</keyword>
<evidence type="ECO:0000313" key="1">
    <source>
        <dbReference type="EMBL" id="KAI3728125.1"/>
    </source>
</evidence>
<name>A0ACB9C1M8_ARCLA</name>
<dbReference type="Proteomes" id="UP001055879">
    <property type="component" value="Linkage Group LG05"/>
</dbReference>
<organism evidence="1 2">
    <name type="scientific">Arctium lappa</name>
    <name type="common">Greater burdock</name>
    <name type="synonym">Lappa major</name>
    <dbReference type="NCBI Taxonomy" id="4217"/>
    <lineage>
        <taxon>Eukaryota</taxon>
        <taxon>Viridiplantae</taxon>
        <taxon>Streptophyta</taxon>
        <taxon>Embryophyta</taxon>
        <taxon>Tracheophyta</taxon>
        <taxon>Spermatophyta</taxon>
        <taxon>Magnoliopsida</taxon>
        <taxon>eudicotyledons</taxon>
        <taxon>Gunneridae</taxon>
        <taxon>Pentapetalae</taxon>
        <taxon>asterids</taxon>
        <taxon>campanulids</taxon>
        <taxon>Asterales</taxon>
        <taxon>Asteraceae</taxon>
        <taxon>Carduoideae</taxon>
        <taxon>Cardueae</taxon>
        <taxon>Arctiinae</taxon>
        <taxon>Arctium</taxon>
    </lineage>
</organism>